<name>A0AAQ4ESM8_AMBAM</name>
<dbReference type="EMBL" id="JARKHS020011492">
    <property type="protein sequence ID" value="KAK8777769.1"/>
    <property type="molecule type" value="Genomic_DNA"/>
</dbReference>
<dbReference type="SUPFAM" id="SSF55486">
    <property type="entry name" value="Metalloproteases ('zincins'), catalytic domain"/>
    <property type="match status" value="1"/>
</dbReference>
<dbReference type="Proteomes" id="UP001321473">
    <property type="component" value="Unassembled WGS sequence"/>
</dbReference>
<proteinExistence type="predicted"/>
<feature type="region of interest" description="Disordered" evidence="1">
    <location>
        <begin position="1"/>
        <end position="73"/>
    </location>
</feature>
<reference evidence="2 3" key="1">
    <citation type="journal article" date="2023" name="Arcadia Sci">
        <title>De novo assembly of a long-read Amblyomma americanum tick genome.</title>
        <authorList>
            <person name="Chou S."/>
            <person name="Poskanzer K.E."/>
            <person name="Rollins M."/>
            <person name="Thuy-Boun P.S."/>
        </authorList>
    </citation>
    <scope>NUCLEOTIDE SEQUENCE [LARGE SCALE GENOMIC DNA]</scope>
    <source>
        <strain evidence="2">F_SG_1</strain>
        <tissue evidence="2">Salivary glands</tissue>
    </source>
</reference>
<evidence type="ECO:0000256" key="1">
    <source>
        <dbReference type="SAM" id="MobiDB-lite"/>
    </source>
</evidence>
<dbReference type="GO" id="GO:0008237">
    <property type="term" value="F:metallopeptidase activity"/>
    <property type="evidence" value="ECO:0007669"/>
    <property type="project" value="InterPro"/>
</dbReference>
<organism evidence="2 3">
    <name type="scientific">Amblyomma americanum</name>
    <name type="common">Lone star tick</name>
    <dbReference type="NCBI Taxonomy" id="6943"/>
    <lineage>
        <taxon>Eukaryota</taxon>
        <taxon>Metazoa</taxon>
        <taxon>Ecdysozoa</taxon>
        <taxon>Arthropoda</taxon>
        <taxon>Chelicerata</taxon>
        <taxon>Arachnida</taxon>
        <taxon>Acari</taxon>
        <taxon>Parasitiformes</taxon>
        <taxon>Ixodida</taxon>
        <taxon>Ixodoidea</taxon>
        <taxon>Ixodidae</taxon>
        <taxon>Amblyomminae</taxon>
        <taxon>Amblyomma</taxon>
    </lineage>
</organism>
<dbReference type="InterPro" id="IPR042089">
    <property type="entry name" value="Peptidase_M13_dom_2"/>
</dbReference>
<sequence length="689" mass="74952">MAEQQLSANPNKNRGSGSASPGSPGRSTARKGSAPASPGTTPRGTGAKSPKKTAAKGSPGTRSPRRVSPSATPSRMASLIALRQPGNASPVRSRGIPSPGTAAKRLFGYMTDAMNPDAQPCVDFYENVCGRWRAGSSHRVPYREEHVRAFNRRVADALLSRAARIENSTEQLGLEDQMALFYSSCFSMAAGYRKASNVTAVLAAIATDSSRWTQASTFGALLDLAVSTALRSGLPSFLRIQLFRRRPYRVSVGETLASTFSQRLQEAKQFVSSVIHDLGAELSSSTNSTALFLIDRRVESGRAKADDQPWTALRSPDELKFIAPELLWRDALQRGLPSILRTERENETGVEVRGADSIRSIIGYLRQQQLRAAGLYALVVLLAQPTLSPRFPATDEAGNESLRAMPLLATLGPEFLPNLAAVTAAGVGEEEPAPKEYWLPQLRGHVGYSGDGQFLISSTYVSGTGVFADVSADRSLQTSANIGLIQRAVLFSIRRYVYTGMTKETSRRLQDYAPYFATRYATIGTLILRSIFDSDATYFPSWAHRYIDGCFASSASRALGQLVDRRLARAIMRSRWSALLAKFLKARFLGEAPIPVPEAAEQATAERSAVNRASANNDKLFFRLLCFVECGEPDGRQLCNDMAALDRQFTEAFKCPWSDVERGGSCDCYGMNHCETHLPTATGAQKKAV</sequence>
<protein>
    <submittedName>
        <fullName evidence="2">Uncharacterized protein</fullName>
    </submittedName>
</protein>
<dbReference type="InterPro" id="IPR024079">
    <property type="entry name" value="MetalloPept_cat_dom_sf"/>
</dbReference>
<gene>
    <name evidence="2" type="ORF">V5799_020889</name>
</gene>
<dbReference type="Gene3D" id="1.10.1380.10">
    <property type="entry name" value="Neutral endopeptidase , domain2"/>
    <property type="match status" value="1"/>
</dbReference>
<accession>A0AAQ4ESM8</accession>
<feature type="compositionally biased region" description="Polar residues" evidence="1">
    <location>
        <begin position="1"/>
        <end position="13"/>
    </location>
</feature>
<dbReference type="AlphaFoldDB" id="A0AAQ4ESM8"/>
<keyword evidence="3" id="KW-1185">Reference proteome</keyword>
<evidence type="ECO:0000313" key="3">
    <source>
        <dbReference type="Proteomes" id="UP001321473"/>
    </source>
</evidence>
<comment type="caution">
    <text evidence="2">The sequence shown here is derived from an EMBL/GenBank/DDBJ whole genome shotgun (WGS) entry which is preliminary data.</text>
</comment>
<evidence type="ECO:0000313" key="2">
    <source>
        <dbReference type="EMBL" id="KAK8777769.1"/>
    </source>
</evidence>
<dbReference type="Gene3D" id="3.40.390.10">
    <property type="entry name" value="Collagenase (Catalytic Domain)"/>
    <property type="match status" value="1"/>
</dbReference>
<feature type="compositionally biased region" description="Low complexity" evidence="1">
    <location>
        <begin position="14"/>
        <end position="27"/>
    </location>
</feature>